<evidence type="ECO:0000313" key="1">
    <source>
        <dbReference type="EMBL" id="XCM37299.1"/>
    </source>
</evidence>
<dbReference type="EMBL" id="CP159837">
    <property type="protein sequence ID" value="XCM37299.1"/>
    <property type="molecule type" value="Genomic_DNA"/>
</dbReference>
<reference evidence="1" key="1">
    <citation type="submission" date="2024-07" db="EMBL/GenBank/DDBJ databases">
        <authorList>
            <person name="Kim Y.J."/>
            <person name="Jeong J.Y."/>
        </authorList>
    </citation>
    <scope>NUCLEOTIDE SEQUENCE</scope>
    <source>
        <strain evidence="1">GIHE-MW2</strain>
    </source>
</reference>
<organism evidence="1">
    <name type="scientific">Planktothricoides raciborskii GIHE-MW2</name>
    <dbReference type="NCBI Taxonomy" id="2792601"/>
    <lineage>
        <taxon>Bacteria</taxon>
        <taxon>Bacillati</taxon>
        <taxon>Cyanobacteriota</taxon>
        <taxon>Cyanophyceae</taxon>
        <taxon>Oscillatoriophycideae</taxon>
        <taxon>Oscillatoriales</taxon>
        <taxon>Oscillatoriaceae</taxon>
        <taxon>Planktothricoides</taxon>
    </lineage>
</organism>
<gene>
    <name evidence="1" type="ORF">ABWT76_000048</name>
</gene>
<name>A0AAU8JDM1_9CYAN</name>
<protein>
    <submittedName>
        <fullName evidence="1">Uncharacterized protein</fullName>
    </submittedName>
</protein>
<dbReference type="AlphaFoldDB" id="A0AAU8JDM1"/>
<dbReference type="RefSeq" id="WP_354635451.1">
    <property type="nucleotide sequence ID" value="NZ_CP159837.1"/>
</dbReference>
<proteinExistence type="predicted"/>
<accession>A0AAU8JDM1</accession>
<sequence>MRGATFSSASVSIFVSADENADKLSAARSFTTQEIQPTADIADDSEKEAKKTLVQKSSDLVKELQRLCYPFMTKDEYRDRFRNLFQARYGVKVRSQMNIGQLQDFIDFLTYWLRTGAKFQPQEWALE</sequence>